<evidence type="ECO:0000256" key="3">
    <source>
        <dbReference type="SAM" id="SignalP"/>
    </source>
</evidence>
<dbReference type="AlphaFoldDB" id="A0A318SU97"/>
<dbReference type="PANTHER" id="PTHR35869">
    <property type="entry name" value="OUTER-MEMBRANE LIPOPROTEIN CARRIER PROTEIN"/>
    <property type="match status" value="1"/>
</dbReference>
<gene>
    <name evidence="4" type="ORF">DFP88_102739</name>
</gene>
<proteinExistence type="predicted"/>
<keyword evidence="5" id="KW-1185">Reference proteome</keyword>
<feature type="signal peptide" evidence="3">
    <location>
        <begin position="1"/>
        <end position="26"/>
    </location>
</feature>
<keyword evidence="1 3" id="KW-0732">Signal</keyword>
<feature type="chain" id="PRO_5016241359" evidence="3">
    <location>
        <begin position="27"/>
        <end position="203"/>
    </location>
</feature>
<keyword evidence="4" id="KW-0449">Lipoprotein</keyword>
<organism evidence="4 5">
    <name type="scientific">Pseudoroseicyclus aestuarii</name>
    <dbReference type="NCBI Taxonomy" id="1795041"/>
    <lineage>
        <taxon>Bacteria</taxon>
        <taxon>Pseudomonadati</taxon>
        <taxon>Pseudomonadota</taxon>
        <taxon>Alphaproteobacteria</taxon>
        <taxon>Rhodobacterales</taxon>
        <taxon>Paracoccaceae</taxon>
        <taxon>Pseudoroseicyclus</taxon>
    </lineage>
</organism>
<comment type="caution">
    <text evidence="4">The sequence shown here is derived from an EMBL/GenBank/DDBJ whole genome shotgun (WGS) entry which is preliminary data.</text>
</comment>
<evidence type="ECO:0000313" key="4">
    <source>
        <dbReference type="EMBL" id="PYE84935.1"/>
    </source>
</evidence>
<dbReference type="Pfam" id="PF03548">
    <property type="entry name" value="LolA"/>
    <property type="match status" value="1"/>
</dbReference>
<protein>
    <submittedName>
        <fullName evidence="4">Outer membrane lipoprotein-sorting protein</fullName>
    </submittedName>
</protein>
<dbReference type="PANTHER" id="PTHR35869:SF1">
    <property type="entry name" value="OUTER-MEMBRANE LIPOPROTEIN CARRIER PROTEIN"/>
    <property type="match status" value="1"/>
</dbReference>
<dbReference type="Gene3D" id="2.50.20.10">
    <property type="entry name" value="Lipoprotein localisation LolA/LolB/LppX"/>
    <property type="match status" value="1"/>
</dbReference>
<evidence type="ECO:0000256" key="2">
    <source>
        <dbReference type="SAM" id="MobiDB-lite"/>
    </source>
</evidence>
<dbReference type="InterPro" id="IPR029046">
    <property type="entry name" value="LolA/LolB/LppX"/>
</dbReference>
<name>A0A318SU97_9RHOB</name>
<dbReference type="EMBL" id="QJTE01000002">
    <property type="protein sequence ID" value="PYE84935.1"/>
    <property type="molecule type" value="Genomic_DNA"/>
</dbReference>
<evidence type="ECO:0000313" key="5">
    <source>
        <dbReference type="Proteomes" id="UP000248311"/>
    </source>
</evidence>
<dbReference type="Proteomes" id="UP000248311">
    <property type="component" value="Unassembled WGS sequence"/>
</dbReference>
<reference evidence="4 5" key="1">
    <citation type="submission" date="2018-06" db="EMBL/GenBank/DDBJ databases">
        <title>Genomic Encyclopedia of Type Strains, Phase III (KMG-III): the genomes of soil and plant-associated and newly described type strains.</title>
        <authorList>
            <person name="Whitman W."/>
        </authorList>
    </citation>
    <scope>NUCLEOTIDE SEQUENCE [LARGE SCALE GENOMIC DNA]</scope>
    <source>
        <strain evidence="4 5">CECT 9025</strain>
    </source>
</reference>
<dbReference type="OrthoDB" id="9800501at2"/>
<dbReference type="SUPFAM" id="SSF89392">
    <property type="entry name" value="Prokaryotic lipoproteins and lipoprotein localization factors"/>
    <property type="match status" value="1"/>
</dbReference>
<feature type="region of interest" description="Disordered" evidence="2">
    <location>
        <begin position="125"/>
        <end position="144"/>
    </location>
</feature>
<dbReference type="RefSeq" id="WP_110813969.1">
    <property type="nucleotide sequence ID" value="NZ_QJTE01000002.1"/>
</dbReference>
<accession>A0A318SU97</accession>
<evidence type="ECO:0000256" key="1">
    <source>
        <dbReference type="ARBA" id="ARBA00022729"/>
    </source>
</evidence>
<dbReference type="InterPro" id="IPR004564">
    <property type="entry name" value="OM_lipoprot_carrier_LolA-like"/>
</dbReference>
<sequence>MTVFPVRASRAILAAALTLAALPAAAQQLSLGQISGYLNQLQTAQSGFTQINADGTLQTGTLYIKRPGRVRFEYQGDESMMIAGGGQVAVFDARSNQPPERYPLSQTPLSIILERNVDLSRSGMVTGHSSDGTTTSVTAQDPAHPEYGNIRMVFTADPVELRQWVVTDNGGGETTVVLNDMTTGVGISDREFNIRAEMNDWQN</sequence>
<dbReference type="CDD" id="cd16325">
    <property type="entry name" value="LolA"/>
    <property type="match status" value="1"/>
</dbReference>
<feature type="compositionally biased region" description="Polar residues" evidence="2">
    <location>
        <begin position="127"/>
        <end position="139"/>
    </location>
</feature>